<evidence type="ECO:0000259" key="3">
    <source>
        <dbReference type="Pfam" id="PF20434"/>
    </source>
</evidence>
<evidence type="ECO:0000256" key="2">
    <source>
        <dbReference type="SAM" id="SignalP"/>
    </source>
</evidence>
<dbReference type="PANTHER" id="PTHR48081">
    <property type="entry name" value="AB HYDROLASE SUPERFAMILY PROTEIN C4A8.06C"/>
    <property type="match status" value="1"/>
</dbReference>
<organism evidence="4">
    <name type="scientific">uncultured Polaribacter sp</name>
    <dbReference type="NCBI Taxonomy" id="174711"/>
    <lineage>
        <taxon>Bacteria</taxon>
        <taxon>Pseudomonadati</taxon>
        <taxon>Bacteroidota</taxon>
        <taxon>Flavobacteriia</taxon>
        <taxon>Flavobacteriales</taxon>
        <taxon>Flavobacteriaceae</taxon>
        <taxon>environmental samples</taxon>
    </lineage>
</organism>
<accession>F4MNI5</accession>
<evidence type="ECO:0000256" key="1">
    <source>
        <dbReference type="ARBA" id="ARBA00022801"/>
    </source>
</evidence>
<feature type="signal peptide" evidence="2">
    <location>
        <begin position="1"/>
        <end position="21"/>
    </location>
</feature>
<feature type="chain" id="PRO_5003318452" evidence="2">
    <location>
        <begin position="22"/>
        <end position="390"/>
    </location>
</feature>
<dbReference type="Pfam" id="PF20434">
    <property type="entry name" value="BD-FAE"/>
    <property type="match status" value="1"/>
</dbReference>
<evidence type="ECO:0000313" key="4">
    <source>
        <dbReference type="EMBL" id="CBL88220.1"/>
    </source>
</evidence>
<dbReference type="InterPro" id="IPR029058">
    <property type="entry name" value="AB_hydrolase_fold"/>
</dbReference>
<dbReference type="PANTHER" id="PTHR48081:SF33">
    <property type="entry name" value="KYNURENINE FORMAMIDASE"/>
    <property type="match status" value="1"/>
</dbReference>
<dbReference type="SUPFAM" id="SSF53474">
    <property type="entry name" value="alpha/beta-Hydrolases"/>
    <property type="match status" value="1"/>
</dbReference>
<keyword evidence="2" id="KW-0732">Signal</keyword>
<name>F4MNI5_9FLAO</name>
<feature type="domain" description="BD-FAE-like" evidence="3">
    <location>
        <begin position="42"/>
        <end position="232"/>
    </location>
</feature>
<dbReference type="AlphaFoldDB" id="F4MNI5"/>
<gene>
    <name evidence="4" type="ORF">S3_860_0005</name>
</gene>
<dbReference type="InterPro" id="IPR049492">
    <property type="entry name" value="BD-FAE-like_dom"/>
</dbReference>
<dbReference type="EMBL" id="FQ032834">
    <property type="protein sequence ID" value="CBL88220.1"/>
    <property type="molecule type" value="Genomic_DNA"/>
</dbReference>
<protein>
    <submittedName>
        <fullName evidence="4">Hydrolase family protein, possibly lipase/esterase or oligoprolylpeptidase</fullName>
    </submittedName>
</protein>
<dbReference type="Gene3D" id="3.40.50.1820">
    <property type="entry name" value="alpha/beta hydrolase"/>
    <property type="match status" value="1"/>
</dbReference>
<keyword evidence="1 4" id="KW-0378">Hydrolase</keyword>
<dbReference type="GO" id="GO:0016787">
    <property type="term" value="F:hydrolase activity"/>
    <property type="evidence" value="ECO:0007669"/>
    <property type="project" value="UniProtKB-KW"/>
</dbReference>
<reference evidence="4" key="2">
    <citation type="journal article" date="2012" name="Environ. Microbiol.">
        <title>Genomic content of uncultured Bacteroidetes from contrasting oceanic provinces in the North Atlantic Ocean.</title>
        <authorList>
            <person name="Gomez-Pereira P.R."/>
            <person name="Schuler M."/>
            <person name="Fuchs B.M."/>
            <person name="Bennke C."/>
            <person name="Teeling H."/>
            <person name="Waldmann J."/>
            <person name="Richter M."/>
            <person name="Barbe V."/>
            <person name="Bataille E."/>
            <person name="Glockner F.O."/>
            <person name="Amann R."/>
        </authorList>
    </citation>
    <scope>NUCLEOTIDE SEQUENCE</scope>
</reference>
<dbReference type="InterPro" id="IPR050300">
    <property type="entry name" value="GDXG_lipolytic_enzyme"/>
</dbReference>
<reference evidence="4" key="1">
    <citation type="submission" date="2010-05" db="EMBL/GenBank/DDBJ databases">
        <authorList>
            <person name="Genoscope - CEA"/>
        </authorList>
    </citation>
    <scope>NUCLEOTIDE SEQUENCE</scope>
</reference>
<proteinExistence type="predicted"/>
<sequence length="390" mass="43781">MKKTMKSLGILLACCFVLTSAAQKTIDTIATKAGGYDIPIRIKLPKNTIGENPVYFFVHGGGWNGGTPTIVPPARLSTDANYLADQLGIIYVGLAYRCKGNNATFTDAIQDLEASVQWFFENADTFNADLTRIGFGGSSAGSTLAAMMAQKYKNCKLLVGAEGMYNLAEHSEERSTFPSQKARELYGLATEKESKKASAFYNLRENPPSTLLLNGKEDVLCHYTQTEKFAEQIKKKGGNVKVVLYDNINHTCLNASYPEVLKNSVLEIAKLFIEAFKLENTNMNQIEVLLDKRLQGMYPKESIAEEDILGAWKFKNFIITLNENKQGSLLNSKNNSTKIFTYTLEKDSITFKVNGKTKIFYMRKNNSVIYEYNIADERFKHRRLNYKKVS</sequence>